<keyword evidence="7" id="KW-0962">Peroxisome biogenesis</keyword>
<evidence type="ECO:0000256" key="19">
    <source>
        <dbReference type="PROSITE-ProRule" id="PRU00175"/>
    </source>
</evidence>
<evidence type="ECO:0000313" key="23">
    <source>
        <dbReference type="EMBL" id="RKO98728.1"/>
    </source>
</evidence>
<keyword evidence="9" id="KW-0812">Transmembrane</keyword>
<dbReference type="OrthoDB" id="6270329at2759"/>
<dbReference type="GO" id="GO:0005778">
    <property type="term" value="C:peroxisomal membrane"/>
    <property type="evidence" value="ECO:0007669"/>
    <property type="project" value="UniProtKB-SubCell"/>
</dbReference>
<evidence type="ECO:0000256" key="7">
    <source>
        <dbReference type="ARBA" id="ARBA00022593"/>
    </source>
</evidence>
<dbReference type="Pfam" id="PF04757">
    <property type="entry name" value="Pex2_Pex12"/>
    <property type="match status" value="1"/>
</dbReference>
<keyword evidence="6" id="KW-0813">Transport</keyword>
<evidence type="ECO:0000256" key="8">
    <source>
        <dbReference type="ARBA" id="ARBA00022679"/>
    </source>
</evidence>
<evidence type="ECO:0000256" key="15">
    <source>
        <dbReference type="ARBA" id="ARBA00022989"/>
    </source>
</evidence>
<dbReference type="Proteomes" id="UP000274922">
    <property type="component" value="Unassembled WGS sequence"/>
</dbReference>
<proteinExistence type="inferred from homology"/>
<evidence type="ECO:0000256" key="2">
    <source>
        <dbReference type="ARBA" id="ARBA00004585"/>
    </source>
</evidence>
<feature type="compositionally biased region" description="Low complexity" evidence="20">
    <location>
        <begin position="222"/>
        <end position="248"/>
    </location>
</feature>
<comment type="catalytic activity">
    <reaction evidence="1">
        <text>S-ubiquitinyl-[E2 ubiquitin-conjugating enzyme]-L-cysteine + [acceptor protein]-L-lysine = [E2 ubiquitin-conjugating enzyme]-L-cysteine + N(6)-ubiquitinyl-[acceptor protein]-L-lysine.</text>
        <dbReference type="EC" id="2.3.2.27"/>
    </reaction>
</comment>
<keyword evidence="16" id="KW-0472">Membrane</keyword>
<evidence type="ECO:0000256" key="13">
    <source>
        <dbReference type="ARBA" id="ARBA00022833"/>
    </source>
</evidence>
<evidence type="ECO:0000256" key="17">
    <source>
        <dbReference type="ARBA" id="ARBA00023140"/>
    </source>
</evidence>
<dbReference type="STRING" id="1555241.A0A4P9X1U0"/>
<evidence type="ECO:0000313" key="24">
    <source>
        <dbReference type="Proteomes" id="UP000268535"/>
    </source>
</evidence>
<comment type="pathway">
    <text evidence="3">Protein modification; protein ubiquitination.</text>
</comment>
<evidence type="ECO:0000256" key="5">
    <source>
        <dbReference type="ARBA" id="ARBA00012483"/>
    </source>
</evidence>
<evidence type="ECO:0000313" key="25">
    <source>
        <dbReference type="Proteomes" id="UP000274922"/>
    </source>
</evidence>
<keyword evidence="14" id="KW-0653">Protein transport</keyword>
<reference evidence="22" key="3">
    <citation type="submission" date="2018-08" db="EMBL/GenBank/DDBJ databases">
        <title>Leveraging single-cell genomics to expand the Fungal Tree of Life.</title>
        <authorList>
            <consortium name="DOE Joint Genome Institute"/>
            <person name="Ahrendt S.R."/>
            <person name="Quandt C.A."/>
            <person name="Ciobanu D."/>
            <person name="Clum A."/>
            <person name="Salamov A."/>
            <person name="Andreopoulos B."/>
            <person name="Cheng J.-F."/>
            <person name="Woyke T."/>
            <person name="Pelin A."/>
            <person name="Henrissat B."/>
            <person name="Reynolds N."/>
            <person name="Benny G.L."/>
            <person name="Smith M.E."/>
            <person name="James T.Y."/>
            <person name="Grigoriev I.V."/>
        </authorList>
    </citation>
    <scope>NUCLEOTIDE SEQUENCE</scope>
    <source>
        <strain evidence="22">ATCC 52028</strain>
    </source>
</reference>
<dbReference type="GO" id="GO:0016567">
    <property type="term" value="P:protein ubiquitination"/>
    <property type="evidence" value="ECO:0007669"/>
    <property type="project" value="UniProtKB-ARBA"/>
</dbReference>
<keyword evidence="10" id="KW-0479">Metal-binding</keyword>
<keyword evidence="25" id="KW-1185">Reference proteome</keyword>
<evidence type="ECO:0000256" key="4">
    <source>
        <dbReference type="ARBA" id="ARBA00008704"/>
    </source>
</evidence>
<dbReference type="CDD" id="cd16527">
    <property type="entry name" value="RING-HC_PEX10"/>
    <property type="match status" value="1"/>
</dbReference>
<sequence>MAAASVRLAPRDIAVFPLAGQQELLRAAQKDDELQQHYTDGVLDAYQAIARRPMSLVLRRRLALAASILYYVLSLLSPGRRTPGQEYADLIPTTRGRGTPSRPRLIAATAVGQLLVPYLWRTAHPRGEGARHVAWATRAHAALFLLTGGFVRLSARLAGIRMGLARPRHPGESPRRYELLGALTLIQLLLQVAPTALWGRGQPRRQLAPPVAAPRPIALPAAPEQASASDGAGNPASPSSAAAALPSRPSSPSPQPVPRSVIDCPACLDRKANPAAASCGHVFCWDCVNEWCQARSECPLCRQHINIAHIVPLYQFSL</sequence>
<dbReference type="InterPro" id="IPR013083">
    <property type="entry name" value="Znf_RING/FYVE/PHD"/>
</dbReference>
<keyword evidence="13" id="KW-0862">Zinc</keyword>
<evidence type="ECO:0000256" key="1">
    <source>
        <dbReference type="ARBA" id="ARBA00000900"/>
    </source>
</evidence>
<evidence type="ECO:0000256" key="16">
    <source>
        <dbReference type="ARBA" id="ARBA00023136"/>
    </source>
</evidence>
<keyword evidence="11 19" id="KW-0863">Zinc-finger</keyword>
<dbReference type="InterPro" id="IPR001841">
    <property type="entry name" value="Znf_RING"/>
</dbReference>
<organism evidence="22 24">
    <name type="scientific">Caulochytrium protostelioides</name>
    <dbReference type="NCBI Taxonomy" id="1555241"/>
    <lineage>
        <taxon>Eukaryota</taxon>
        <taxon>Fungi</taxon>
        <taxon>Fungi incertae sedis</taxon>
        <taxon>Chytridiomycota</taxon>
        <taxon>Chytridiomycota incertae sedis</taxon>
        <taxon>Chytridiomycetes</taxon>
        <taxon>Caulochytriales</taxon>
        <taxon>Caulochytriaceae</taxon>
        <taxon>Caulochytrium</taxon>
    </lineage>
</organism>
<feature type="region of interest" description="Disordered" evidence="20">
    <location>
        <begin position="222"/>
        <end position="258"/>
    </location>
</feature>
<dbReference type="GO" id="GO:0008270">
    <property type="term" value="F:zinc ion binding"/>
    <property type="evidence" value="ECO:0007669"/>
    <property type="project" value="UniProtKB-KW"/>
</dbReference>
<dbReference type="InterPro" id="IPR025654">
    <property type="entry name" value="PEX2/10"/>
</dbReference>
<evidence type="ECO:0000256" key="11">
    <source>
        <dbReference type="ARBA" id="ARBA00022771"/>
    </source>
</evidence>
<name>A0A4P9X1U0_9FUNG</name>
<evidence type="ECO:0000256" key="14">
    <source>
        <dbReference type="ARBA" id="ARBA00022927"/>
    </source>
</evidence>
<evidence type="ECO:0000256" key="20">
    <source>
        <dbReference type="SAM" id="MobiDB-lite"/>
    </source>
</evidence>
<comment type="similarity">
    <text evidence="4">Belongs to the pex2/pex10/pex12 family.</text>
</comment>
<keyword evidence="17" id="KW-0576">Peroxisome</keyword>
<accession>A0A4P9X1U0</accession>
<dbReference type="SMART" id="SM00184">
    <property type="entry name" value="RING"/>
    <property type="match status" value="1"/>
</dbReference>
<dbReference type="PROSITE" id="PS00518">
    <property type="entry name" value="ZF_RING_1"/>
    <property type="match status" value="1"/>
</dbReference>
<keyword evidence="15" id="KW-1133">Transmembrane helix</keyword>
<reference evidence="24 25" key="1">
    <citation type="journal article" date="2018" name="Nat. Microbiol.">
        <title>Leveraging single-cell genomics to expand the fungal tree of life.</title>
        <authorList>
            <person name="Ahrendt S.R."/>
            <person name="Quandt C.A."/>
            <person name="Ciobanu D."/>
            <person name="Clum A."/>
            <person name="Salamov A."/>
            <person name="Andreopoulos B."/>
            <person name="Cheng J.F."/>
            <person name="Woyke T."/>
            <person name="Pelin A."/>
            <person name="Henrissat B."/>
            <person name="Reynolds N.K."/>
            <person name="Benny G.L."/>
            <person name="Smith M.E."/>
            <person name="James T.Y."/>
            <person name="Grigoriev I.V."/>
        </authorList>
    </citation>
    <scope>NUCLEOTIDE SEQUENCE [LARGE SCALE GENOMIC DNA]</scope>
    <source>
        <strain evidence="24 25">ATCC 52028</strain>
    </source>
</reference>
<evidence type="ECO:0000313" key="22">
    <source>
        <dbReference type="EMBL" id="RKO97876.1"/>
    </source>
</evidence>
<dbReference type="PANTHER" id="PTHR23350:SF0">
    <property type="entry name" value="PEROXISOME BIOGENESIS FACTOR 10"/>
    <property type="match status" value="1"/>
</dbReference>
<evidence type="ECO:0000256" key="6">
    <source>
        <dbReference type="ARBA" id="ARBA00022448"/>
    </source>
</evidence>
<dbReference type="Pfam" id="PF13639">
    <property type="entry name" value="zf-RING_2"/>
    <property type="match status" value="1"/>
</dbReference>
<protein>
    <recommendedName>
        <fullName evidence="5">RING-type E3 ubiquitin transferase</fullName>
        <ecNumber evidence="5">2.3.2.27</ecNumber>
    </recommendedName>
    <alternativeName>
        <fullName evidence="18">Peroxin-10</fullName>
    </alternativeName>
</protein>
<dbReference type="EC" id="2.3.2.27" evidence="5"/>
<dbReference type="EMBL" id="ML009150">
    <property type="protein sequence ID" value="RKO97876.1"/>
    <property type="molecule type" value="Genomic_DNA"/>
</dbReference>
<evidence type="ECO:0000256" key="9">
    <source>
        <dbReference type="ARBA" id="ARBA00022692"/>
    </source>
</evidence>
<dbReference type="SUPFAM" id="SSF57850">
    <property type="entry name" value="RING/U-box"/>
    <property type="match status" value="1"/>
</dbReference>
<evidence type="ECO:0000256" key="10">
    <source>
        <dbReference type="ARBA" id="ARBA00022723"/>
    </source>
</evidence>
<dbReference type="Proteomes" id="UP000268535">
    <property type="component" value="Unassembled WGS sequence"/>
</dbReference>
<dbReference type="GO" id="GO:0016562">
    <property type="term" value="P:protein import into peroxisome matrix, receptor recycling"/>
    <property type="evidence" value="ECO:0007669"/>
    <property type="project" value="UniProtKB-ARBA"/>
</dbReference>
<dbReference type="GO" id="GO:0061630">
    <property type="term" value="F:ubiquitin protein ligase activity"/>
    <property type="evidence" value="ECO:0007669"/>
    <property type="project" value="UniProtKB-EC"/>
</dbReference>
<reference evidence="23" key="2">
    <citation type="submission" date="2018-04" db="EMBL/GenBank/DDBJ databases">
        <title>Leveraging single-cell genomics to expand the Fungal Tree of Life.</title>
        <authorList>
            <consortium name="DOE Joint Genome Institute"/>
            <person name="Ahrendt S.R."/>
            <person name="Quandt C.A."/>
            <person name="Ciobanu D."/>
            <person name="Clum A."/>
            <person name="Salamov A."/>
            <person name="Andreopoulos B."/>
            <person name="Cheng J.-F."/>
            <person name="Woyke T."/>
            <person name="Pelin A."/>
            <person name="Henrissat B."/>
            <person name="Benny G.L."/>
            <person name="Smith M.E."/>
            <person name="James T.Y."/>
            <person name="Grigoriev I.V."/>
        </authorList>
    </citation>
    <scope>NUCLEOTIDE SEQUENCE</scope>
    <source>
        <strain evidence="23">ATCC 52028</strain>
    </source>
</reference>
<gene>
    <name evidence="22" type="ORF">CAUPRSCDRAFT_10486</name>
    <name evidence="23" type="ORF">CXG81DRAFT_21095</name>
</gene>
<evidence type="ECO:0000256" key="3">
    <source>
        <dbReference type="ARBA" id="ARBA00004906"/>
    </source>
</evidence>
<dbReference type="PROSITE" id="PS50089">
    <property type="entry name" value="ZF_RING_2"/>
    <property type="match status" value="1"/>
</dbReference>
<dbReference type="InterPro" id="IPR006845">
    <property type="entry name" value="Pex_N"/>
</dbReference>
<comment type="subcellular location">
    <subcellularLocation>
        <location evidence="2">Peroxisome membrane</location>
        <topology evidence="2">Multi-pass membrane protein</topology>
    </subcellularLocation>
</comment>
<dbReference type="EMBL" id="ML014373">
    <property type="protein sequence ID" value="RKO98728.1"/>
    <property type="molecule type" value="Genomic_DNA"/>
</dbReference>
<feature type="domain" description="RING-type" evidence="21">
    <location>
        <begin position="264"/>
        <end position="302"/>
    </location>
</feature>
<dbReference type="AlphaFoldDB" id="A0A4P9X1U0"/>
<dbReference type="InterPro" id="IPR017907">
    <property type="entry name" value="Znf_RING_CS"/>
</dbReference>
<keyword evidence="12" id="KW-0833">Ubl conjugation pathway</keyword>
<evidence type="ECO:0000256" key="18">
    <source>
        <dbReference type="ARBA" id="ARBA00041230"/>
    </source>
</evidence>
<evidence type="ECO:0000259" key="21">
    <source>
        <dbReference type="PROSITE" id="PS50089"/>
    </source>
</evidence>
<dbReference type="Gene3D" id="3.30.40.10">
    <property type="entry name" value="Zinc/RING finger domain, C3HC4 (zinc finger)"/>
    <property type="match status" value="1"/>
</dbReference>
<keyword evidence="8" id="KW-0808">Transferase</keyword>
<dbReference type="PANTHER" id="PTHR23350">
    <property type="entry name" value="PEROXISOME ASSEMBLY PROTEIN 10"/>
    <property type="match status" value="1"/>
</dbReference>
<evidence type="ECO:0000256" key="12">
    <source>
        <dbReference type="ARBA" id="ARBA00022786"/>
    </source>
</evidence>